<accession>A0A093UUG5</accession>
<evidence type="ECO:0000256" key="1">
    <source>
        <dbReference type="SAM" id="SignalP"/>
    </source>
</evidence>
<feature type="chain" id="PRO_5001892047" evidence="1">
    <location>
        <begin position="18"/>
        <end position="213"/>
    </location>
</feature>
<evidence type="ECO:0000313" key="2">
    <source>
        <dbReference type="EMBL" id="KFX43917.1"/>
    </source>
</evidence>
<reference key="1">
    <citation type="journal article" date="2014" name="PLoS Genet.">
        <title>Signature Gene Expression Reveals Novel Clues to the Molecular Mechanisms of Dimorphic Transition in Penicillium marneffei.</title>
        <authorList>
            <person name="Yang E."/>
            <person name="Wang G."/>
            <person name="Cai J."/>
            <person name="Woo P.C."/>
            <person name="Lau S.K."/>
            <person name="Yuen K.-Y."/>
            <person name="Chow W.-N."/>
            <person name="Lin X."/>
        </authorList>
    </citation>
    <scope>NUCLEOTIDE SEQUENCE [LARGE SCALE GENOMIC DNA]</scope>
    <source>
        <strain>PM1</strain>
    </source>
</reference>
<keyword evidence="1" id="KW-0732">Signal</keyword>
<dbReference type="HOGENOM" id="CLU_104688_0_0_1"/>
<dbReference type="eggNOG" id="ENOG502S7JQ">
    <property type="taxonomic scope" value="Eukaryota"/>
</dbReference>
<gene>
    <name evidence="2" type="ORF">GQ26_0321080</name>
</gene>
<name>A0A093UUG5_TALMA</name>
<comment type="caution">
    <text evidence="2">The sequence shown here is derived from an EMBL/GenBank/DDBJ whole genome shotgun (WGS) entry which is preliminary data.</text>
</comment>
<dbReference type="AlphaFoldDB" id="A0A093UUG5"/>
<sequence>MNLWTIMISLLVTFTIGWLGYQTKSKGLTLQDSPTMLKEVDGRHITPQGYFPREPQFWLYYGLGPGATVQGWPSQGGIYTLEVSSRVEIDFLELDPFNNTLRPTNSDPEWREKENKHCDLMRRLGPTWWENEDVLKLSHISVTPDERVNDYIHVGWSSDGGVWVWKTTRMDVNGGGGAQLQNACTMQERCMMIEKLGGTFYADPKDCPFLDLH</sequence>
<protein>
    <submittedName>
        <fullName evidence="2">Formimidoylglutamase</fullName>
    </submittedName>
</protein>
<reference evidence="2" key="2">
    <citation type="journal article" date="2014" name="PLoS Genet.">
        <title>Signature gene expression reveals novel clues to the molecular mechanisms of dimorphic transition in Penicillium marneffei.</title>
        <authorList>
            <person name="Yang E."/>
            <person name="Wang G."/>
            <person name="Cai J."/>
            <person name="Woo P.C."/>
            <person name="Lau S.K."/>
            <person name="Yuen K.-Y."/>
            <person name="Chow W.-N."/>
            <person name="Lin X."/>
        </authorList>
    </citation>
    <scope>NUCLEOTIDE SEQUENCE</scope>
    <source>
        <strain evidence="2">PM1</strain>
    </source>
</reference>
<feature type="signal peptide" evidence="1">
    <location>
        <begin position="1"/>
        <end position="17"/>
    </location>
</feature>
<organism evidence="2">
    <name type="scientific">Talaromyces marneffei PM1</name>
    <dbReference type="NCBI Taxonomy" id="1077442"/>
    <lineage>
        <taxon>Eukaryota</taxon>
        <taxon>Fungi</taxon>
        <taxon>Dikarya</taxon>
        <taxon>Ascomycota</taxon>
        <taxon>Pezizomycotina</taxon>
        <taxon>Eurotiomycetes</taxon>
        <taxon>Eurotiomycetidae</taxon>
        <taxon>Eurotiales</taxon>
        <taxon>Trichocomaceae</taxon>
        <taxon>Talaromyces</taxon>
        <taxon>Talaromyces sect. Talaromyces</taxon>
    </lineage>
</organism>
<proteinExistence type="predicted"/>
<dbReference type="EMBL" id="JPOX01000032">
    <property type="protein sequence ID" value="KFX43917.1"/>
    <property type="molecule type" value="Genomic_DNA"/>
</dbReference>